<gene>
    <name evidence="1" type="ORF">MAIC_00110</name>
</gene>
<evidence type="ECO:0000313" key="1">
    <source>
        <dbReference type="EMBL" id="BBX05208.1"/>
    </source>
</evidence>
<sequence>MPTGEVPGFFEQFFSLPDAHRWAYLTGRDDIGGTVAAMASLFRQSNWRMRRHLVLPALMRPLEANDELPALPIRAN</sequence>
<protein>
    <submittedName>
        <fullName evidence="1">Uncharacterized protein</fullName>
    </submittedName>
</protein>
<reference evidence="1 2" key="1">
    <citation type="journal article" date="2019" name="Emerg. Microbes Infect.">
        <title>Comprehensive subspecies identification of 175 nontuberculous mycobacteria species based on 7547 genomic profiles.</title>
        <authorList>
            <person name="Matsumoto Y."/>
            <person name="Kinjo T."/>
            <person name="Motooka D."/>
            <person name="Nabeya D."/>
            <person name="Jung N."/>
            <person name="Uechi K."/>
            <person name="Horii T."/>
            <person name="Iida T."/>
            <person name="Fujita J."/>
            <person name="Nakamura S."/>
        </authorList>
    </citation>
    <scope>NUCLEOTIDE SEQUENCE [LARGE SCALE GENOMIC DNA]</scope>
    <source>
        <strain evidence="1 2">JCM 6376</strain>
    </source>
</reference>
<organism evidence="1 2">
    <name type="scientific">Mycolicibacterium aichiense</name>
    <dbReference type="NCBI Taxonomy" id="1799"/>
    <lineage>
        <taxon>Bacteria</taxon>
        <taxon>Bacillati</taxon>
        <taxon>Actinomycetota</taxon>
        <taxon>Actinomycetes</taxon>
        <taxon>Mycobacteriales</taxon>
        <taxon>Mycobacteriaceae</taxon>
        <taxon>Mycolicibacterium</taxon>
    </lineage>
</organism>
<evidence type="ECO:0000313" key="2">
    <source>
        <dbReference type="Proteomes" id="UP000467327"/>
    </source>
</evidence>
<name>A0AAD1M9E8_9MYCO</name>
<proteinExistence type="predicted"/>
<keyword evidence="2" id="KW-1185">Reference proteome</keyword>
<dbReference type="KEGG" id="maic:MAIC_00110"/>
<dbReference type="EMBL" id="AP022561">
    <property type="protein sequence ID" value="BBX05208.1"/>
    <property type="molecule type" value="Genomic_DNA"/>
</dbReference>
<accession>A0AAD1M9E8</accession>
<dbReference type="Proteomes" id="UP000467327">
    <property type="component" value="Chromosome"/>
</dbReference>
<dbReference type="AlphaFoldDB" id="A0AAD1M9E8"/>